<dbReference type="PROSITE" id="PS51767">
    <property type="entry name" value="PEPTIDASE_A1"/>
    <property type="match status" value="1"/>
</dbReference>
<dbReference type="Pfam" id="PF00026">
    <property type="entry name" value="Asp"/>
    <property type="match status" value="1"/>
</dbReference>
<evidence type="ECO:0000313" key="8">
    <source>
        <dbReference type="EMBL" id="KAF2862908.1"/>
    </source>
</evidence>
<dbReference type="InterPro" id="IPR034163">
    <property type="entry name" value="Aspergillopepsin-like_cat_dom"/>
</dbReference>
<organism evidence="8 9">
    <name type="scientific">Piedraia hortae CBS 480.64</name>
    <dbReference type="NCBI Taxonomy" id="1314780"/>
    <lineage>
        <taxon>Eukaryota</taxon>
        <taxon>Fungi</taxon>
        <taxon>Dikarya</taxon>
        <taxon>Ascomycota</taxon>
        <taxon>Pezizomycotina</taxon>
        <taxon>Dothideomycetes</taxon>
        <taxon>Dothideomycetidae</taxon>
        <taxon>Capnodiales</taxon>
        <taxon>Piedraiaceae</taxon>
        <taxon>Piedraia</taxon>
    </lineage>
</organism>
<feature type="signal peptide" evidence="6">
    <location>
        <begin position="1"/>
        <end position="18"/>
    </location>
</feature>
<keyword evidence="2 8" id="KW-0645">Protease</keyword>
<sequence>MPSIINLHFLASATLCLAAPTNFTLNGFQVHQVPNGQVLKSGPRDALRTYRKYGLTPPSYLEKAAASFQEGSVSAYPDSYESSYLCPVQVGNNKLNLDFDTGSSDLWVFSTLTPSTMRNGQATYNPFTGRRLPGYTWHIGYADGSGASGKVYSDRVAVGGVTATSMAVEAATSVSGSFARLTNTDGLLGLAFSSINTIKPYPQKTFFDKIKNTLPQPLFTATLRHNAPGVYDFGFVDEEKYTGSLSYVPVDSSEGFWSFTAGSYSVGSSLTSLGTIGSAITDTGTTLMFRFYSYVAGAKLDEEQGGYVFPCDAHVPSFVVDVGGLDVSVRGELVNYAPTGESGMCFGGIQPSDGKLNIFGDVFLKAVYVVFDLSEGTPRLGFGKQA</sequence>
<accession>A0A6A7C8B2</accession>
<gene>
    <name evidence="8" type="ORF">K470DRAFT_290404</name>
</gene>
<keyword evidence="9" id="KW-1185">Reference proteome</keyword>
<keyword evidence="6" id="KW-0732">Signal</keyword>
<evidence type="ECO:0000256" key="6">
    <source>
        <dbReference type="SAM" id="SignalP"/>
    </source>
</evidence>
<evidence type="ECO:0000256" key="3">
    <source>
        <dbReference type="ARBA" id="ARBA00022750"/>
    </source>
</evidence>
<evidence type="ECO:0000256" key="4">
    <source>
        <dbReference type="ARBA" id="ARBA00022801"/>
    </source>
</evidence>
<dbReference type="InterPro" id="IPR033121">
    <property type="entry name" value="PEPTIDASE_A1"/>
</dbReference>
<reference evidence="8" key="1">
    <citation type="journal article" date="2020" name="Stud. Mycol.">
        <title>101 Dothideomycetes genomes: a test case for predicting lifestyles and emergence of pathogens.</title>
        <authorList>
            <person name="Haridas S."/>
            <person name="Albert R."/>
            <person name="Binder M."/>
            <person name="Bloem J."/>
            <person name="Labutti K."/>
            <person name="Salamov A."/>
            <person name="Andreopoulos B."/>
            <person name="Baker S."/>
            <person name="Barry K."/>
            <person name="Bills G."/>
            <person name="Bluhm B."/>
            <person name="Cannon C."/>
            <person name="Castanera R."/>
            <person name="Culley D."/>
            <person name="Daum C."/>
            <person name="Ezra D."/>
            <person name="Gonzalez J."/>
            <person name="Henrissat B."/>
            <person name="Kuo A."/>
            <person name="Liang C."/>
            <person name="Lipzen A."/>
            <person name="Lutzoni F."/>
            <person name="Magnuson J."/>
            <person name="Mondo S."/>
            <person name="Nolan M."/>
            <person name="Ohm R."/>
            <person name="Pangilinan J."/>
            <person name="Park H.-J."/>
            <person name="Ramirez L."/>
            <person name="Alfaro M."/>
            <person name="Sun H."/>
            <person name="Tritt A."/>
            <person name="Yoshinaga Y."/>
            <person name="Zwiers L.-H."/>
            <person name="Turgeon B."/>
            <person name="Goodwin S."/>
            <person name="Spatafora J."/>
            <person name="Crous P."/>
            <person name="Grigoriev I."/>
        </authorList>
    </citation>
    <scope>NUCLEOTIDE SEQUENCE</scope>
    <source>
        <strain evidence="8">CBS 480.64</strain>
    </source>
</reference>
<feature type="domain" description="Peptidase A1" evidence="7">
    <location>
        <begin position="84"/>
        <end position="383"/>
    </location>
</feature>
<dbReference type="GO" id="GO:0004190">
    <property type="term" value="F:aspartic-type endopeptidase activity"/>
    <property type="evidence" value="ECO:0007669"/>
    <property type="project" value="UniProtKB-KW"/>
</dbReference>
<keyword evidence="4" id="KW-0378">Hydrolase</keyword>
<dbReference type="GO" id="GO:0006508">
    <property type="term" value="P:proteolysis"/>
    <property type="evidence" value="ECO:0007669"/>
    <property type="project" value="UniProtKB-KW"/>
</dbReference>
<protein>
    <submittedName>
        <fullName evidence="8">Acid protease</fullName>
    </submittedName>
</protein>
<dbReference type="PRINTS" id="PR00792">
    <property type="entry name" value="PEPSIN"/>
</dbReference>
<dbReference type="InterPro" id="IPR021109">
    <property type="entry name" value="Peptidase_aspartic_dom_sf"/>
</dbReference>
<name>A0A6A7C8B2_9PEZI</name>
<dbReference type="PANTHER" id="PTHR47966:SF2">
    <property type="entry name" value="ASPERGILLOPEPSIN-1-RELATED"/>
    <property type="match status" value="1"/>
</dbReference>
<dbReference type="EMBL" id="MU005963">
    <property type="protein sequence ID" value="KAF2862908.1"/>
    <property type="molecule type" value="Genomic_DNA"/>
</dbReference>
<feature type="active site" evidence="5">
    <location>
        <position position="100"/>
    </location>
</feature>
<dbReference type="FunFam" id="2.40.70.10:FF:000026">
    <property type="entry name" value="Endothiapepsin"/>
    <property type="match status" value="1"/>
</dbReference>
<dbReference type="PANTHER" id="PTHR47966">
    <property type="entry name" value="BETA-SITE APP-CLEAVING ENZYME, ISOFORM A-RELATED"/>
    <property type="match status" value="1"/>
</dbReference>
<proteinExistence type="inferred from homology"/>
<keyword evidence="3" id="KW-0064">Aspartyl protease</keyword>
<dbReference type="AlphaFoldDB" id="A0A6A7C8B2"/>
<evidence type="ECO:0000313" key="9">
    <source>
        <dbReference type="Proteomes" id="UP000799421"/>
    </source>
</evidence>
<evidence type="ECO:0000256" key="2">
    <source>
        <dbReference type="ARBA" id="ARBA00022670"/>
    </source>
</evidence>
<dbReference type="Gene3D" id="2.40.70.10">
    <property type="entry name" value="Acid Proteases"/>
    <property type="match status" value="2"/>
</dbReference>
<comment type="similarity">
    <text evidence="1">Belongs to the peptidase A1 family.</text>
</comment>
<dbReference type="SUPFAM" id="SSF50630">
    <property type="entry name" value="Acid proteases"/>
    <property type="match status" value="1"/>
</dbReference>
<dbReference type="OrthoDB" id="2747330at2759"/>
<evidence type="ECO:0000259" key="7">
    <source>
        <dbReference type="PROSITE" id="PS51767"/>
    </source>
</evidence>
<evidence type="ECO:0000256" key="5">
    <source>
        <dbReference type="PIRSR" id="PIRSR601461-1"/>
    </source>
</evidence>
<feature type="chain" id="PRO_5025564353" evidence="6">
    <location>
        <begin position="19"/>
        <end position="386"/>
    </location>
</feature>
<dbReference type="InterPro" id="IPR001461">
    <property type="entry name" value="Aspartic_peptidase_A1"/>
</dbReference>
<dbReference type="Proteomes" id="UP000799421">
    <property type="component" value="Unassembled WGS sequence"/>
</dbReference>
<feature type="active site" evidence="5">
    <location>
        <position position="282"/>
    </location>
</feature>
<evidence type="ECO:0000256" key="1">
    <source>
        <dbReference type="ARBA" id="ARBA00007447"/>
    </source>
</evidence>
<dbReference type="CDD" id="cd06097">
    <property type="entry name" value="Aspergillopepsin_like"/>
    <property type="match status" value="1"/>
</dbReference>